<dbReference type="OrthoDB" id="9864948at2"/>
<dbReference type="Proteomes" id="UP000199658">
    <property type="component" value="Unassembled WGS sequence"/>
</dbReference>
<evidence type="ECO:0000313" key="2">
    <source>
        <dbReference type="EMBL" id="SFR56663.1"/>
    </source>
</evidence>
<organism evidence="2 3">
    <name type="scientific">Litoreibacter janthinus</name>
    <dbReference type="NCBI Taxonomy" id="670154"/>
    <lineage>
        <taxon>Bacteria</taxon>
        <taxon>Pseudomonadati</taxon>
        <taxon>Pseudomonadota</taxon>
        <taxon>Alphaproteobacteria</taxon>
        <taxon>Rhodobacterales</taxon>
        <taxon>Roseobacteraceae</taxon>
        <taxon>Litoreibacter</taxon>
    </lineage>
</organism>
<dbReference type="EMBL" id="FOYO01000001">
    <property type="protein sequence ID" value="SFR56663.1"/>
    <property type="molecule type" value="Genomic_DNA"/>
</dbReference>
<feature type="transmembrane region" description="Helical" evidence="1">
    <location>
        <begin position="17"/>
        <end position="36"/>
    </location>
</feature>
<evidence type="ECO:0000313" key="3">
    <source>
        <dbReference type="Proteomes" id="UP000199658"/>
    </source>
</evidence>
<keyword evidence="1" id="KW-0812">Transmembrane</keyword>
<dbReference type="AlphaFoldDB" id="A0A1I6HQD0"/>
<keyword evidence="3" id="KW-1185">Reference proteome</keyword>
<name>A0A1I6HQD0_9RHOB</name>
<evidence type="ECO:0000256" key="1">
    <source>
        <dbReference type="SAM" id="Phobius"/>
    </source>
</evidence>
<sequence>MLTVAAPEAIELRDPRLILRLLVCTLLVNIAGFFVAKHNNLFMTCEGFAGAEGVASAKADLTPIDQSENP</sequence>
<accession>A0A1I6HQD0</accession>
<dbReference type="RefSeq" id="WP_139229853.1">
    <property type="nucleotide sequence ID" value="NZ_FOYO01000001.1"/>
</dbReference>
<proteinExistence type="predicted"/>
<dbReference type="STRING" id="670154.SAMN04488002_3264"/>
<keyword evidence="1" id="KW-1133">Transmembrane helix</keyword>
<gene>
    <name evidence="2" type="ORF">SAMN04488002_3264</name>
</gene>
<keyword evidence="1" id="KW-0472">Membrane</keyword>
<reference evidence="3" key="1">
    <citation type="submission" date="2016-10" db="EMBL/GenBank/DDBJ databases">
        <authorList>
            <person name="Varghese N."/>
            <person name="Submissions S."/>
        </authorList>
    </citation>
    <scope>NUCLEOTIDE SEQUENCE [LARGE SCALE GENOMIC DNA]</scope>
    <source>
        <strain evidence="3">DSM 26921</strain>
    </source>
</reference>
<protein>
    <submittedName>
        <fullName evidence="2">Uncharacterized protein</fullName>
    </submittedName>
</protein>